<dbReference type="Pfam" id="PF01381">
    <property type="entry name" value="HTH_3"/>
    <property type="match status" value="1"/>
</dbReference>
<evidence type="ECO:0000313" key="3">
    <source>
        <dbReference type="EMBL" id="MBE1566510.1"/>
    </source>
</evidence>
<evidence type="ECO:0000259" key="2">
    <source>
        <dbReference type="PROSITE" id="PS50943"/>
    </source>
</evidence>
<dbReference type="InterPro" id="IPR001387">
    <property type="entry name" value="Cro/C1-type_HTH"/>
</dbReference>
<protein>
    <submittedName>
        <fullName evidence="3">Transcriptional regulator with XRE-family HTH domain</fullName>
    </submittedName>
</protein>
<dbReference type="SMART" id="SM00530">
    <property type="entry name" value="HTH_XRE"/>
    <property type="match status" value="1"/>
</dbReference>
<comment type="caution">
    <text evidence="3">The sequence shown here is derived from an EMBL/GenBank/DDBJ whole genome shotgun (WGS) entry which is preliminary data.</text>
</comment>
<feature type="compositionally biased region" description="Basic and acidic residues" evidence="1">
    <location>
        <begin position="82"/>
        <end position="91"/>
    </location>
</feature>
<dbReference type="CDD" id="cd00093">
    <property type="entry name" value="HTH_XRE"/>
    <property type="match status" value="1"/>
</dbReference>
<sequence>MATLAERLAEALQERGYSDRGAARELRRRGASITHAYIGQLRKGDKTNPSLEHLQALADLLGTSIDWLTGRDSVPETEDGEGERQQREDVRRGLEELGVTNIAQRMNGLSPLSLSAVAQMVEAMRAAESLDEEDDFENL</sequence>
<dbReference type="Gene3D" id="1.10.260.40">
    <property type="entry name" value="lambda repressor-like DNA-binding domains"/>
    <property type="match status" value="1"/>
</dbReference>
<feature type="region of interest" description="Disordered" evidence="1">
    <location>
        <begin position="70"/>
        <end position="91"/>
    </location>
</feature>
<dbReference type="EMBL" id="JADBEF010000002">
    <property type="protein sequence ID" value="MBE1566510.1"/>
    <property type="molecule type" value="Genomic_DNA"/>
</dbReference>
<feature type="domain" description="HTH cro/C1-type" evidence="2">
    <location>
        <begin position="33"/>
        <end position="68"/>
    </location>
</feature>
<name>A0ABR9KWV9_9ACTN</name>
<keyword evidence="4" id="KW-1185">Reference proteome</keyword>
<gene>
    <name evidence="3" type="ORF">H4W81_009382</name>
</gene>
<accession>A0ABR9KWV9</accession>
<evidence type="ECO:0000313" key="4">
    <source>
        <dbReference type="Proteomes" id="UP000661607"/>
    </source>
</evidence>
<dbReference type="SUPFAM" id="SSF47413">
    <property type="entry name" value="lambda repressor-like DNA-binding domains"/>
    <property type="match status" value="1"/>
</dbReference>
<dbReference type="InterPro" id="IPR010982">
    <property type="entry name" value="Lambda_DNA-bd_dom_sf"/>
</dbReference>
<dbReference type="RefSeq" id="WP_192781513.1">
    <property type="nucleotide sequence ID" value="NZ_BAAASY010000032.1"/>
</dbReference>
<proteinExistence type="predicted"/>
<dbReference type="Proteomes" id="UP000661607">
    <property type="component" value="Unassembled WGS sequence"/>
</dbReference>
<dbReference type="PROSITE" id="PS50943">
    <property type="entry name" value="HTH_CROC1"/>
    <property type="match status" value="1"/>
</dbReference>
<evidence type="ECO:0000256" key="1">
    <source>
        <dbReference type="SAM" id="MobiDB-lite"/>
    </source>
</evidence>
<organism evidence="3 4">
    <name type="scientific">Nonomuraea africana</name>
    <dbReference type="NCBI Taxonomy" id="46171"/>
    <lineage>
        <taxon>Bacteria</taxon>
        <taxon>Bacillati</taxon>
        <taxon>Actinomycetota</taxon>
        <taxon>Actinomycetes</taxon>
        <taxon>Streptosporangiales</taxon>
        <taxon>Streptosporangiaceae</taxon>
        <taxon>Nonomuraea</taxon>
    </lineage>
</organism>
<reference evidence="3 4" key="1">
    <citation type="submission" date="2020-10" db="EMBL/GenBank/DDBJ databases">
        <title>Sequencing the genomes of 1000 actinobacteria strains.</title>
        <authorList>
            <person name="Klenk H.-P."/>
        </authorList>
    </citation>
    <scope>NUCLEOTIDE SEQUENCE [LARGE SCALE GENOMIC DNA]</scope>
    <source>
        <strain evidence="3 4">DSM 43748</strain>
    </source>
</reference>